<dbReference type="CDD" id="cd00448">
    <property type="entry name" value="YjgF_YER057c_UK114_family"/>
    <property type="match status" value="1"/>
</dbReference>
<dbReference type="InterPro" id="IPR035959">
    <property type="entry name" value="RutC-like_sf"/>
</dbReference>
<name>A0ABS0ECI1_9GAMM</name>
<comment type="caution">
    <text evidence="2">The sequence shown here is derived from an EMBL/GenBank/DDBJ whole genome shotgun (WGS) entry which is preliminary data.</text>
</comment>
<protein>
    <submittedName>
        <fullName evidence="2">RidA family protein</fullName>
    </submittedName>
</protein>
<comment type="similarity">
    <text evidence="1">Belongs to the RutC family.</text>
</comment>
<dbReference type="PANTHER" id="PTHR11803:SF58">
    <property type="entry name" value="PROTEIN HMF1-RELATED"/>
    <property type="match status" value="1"/>
</dbReference>
<keyword evidence="3" id="KW-1185">Reference proteome</keyword>
<dbReference type="InterPro" id="IPR006175">
    <property type="entry name" value="YjgF/YER057c/UK114"/>
</dbReference>
<gene>
    <name evidence="2" type="ORF">IV433_24170</name>
</gene>
<dbReference type="Pfam" id="PF01042">
    <property type="entry name" value="Ribonuc_L-PSP"/>
    <property type="match status" value="1"/>
</dbReference>
<evidence type="ECO:0000313" key="3">
    <source>
        <dbReference type="Proteomes" id="UP000636811"/>
    </source>
</evidence>
<evidence type="ECO:0000313" key="2">
    <source>
        <dbReference type="EMBL" id="MBF7982504.1"/>
    </source>
</evidence>
<organism evidence="2 3">
    <name type="scientific">Rahnella laticis</name>
    <dbReference type="NCBI Taxonomy" id="2787622"/>
    <lineage>
        <taxon>Bacteria</taxon>
        <taxon>Pseudomonadati</taxon>
        <taxon>Pseudomonadota</taxon>
        <taxon>Gammaproteobacteria</taxon>
        <taxon>Enterobacterales</taxon>
        <taxon>Yersiniaceae</taxon>
        <taxon>Rahnella</taxon>
    </lineage>
</organism>
<sequence>MMLTGTLPFPKVRKSGDLYFVSGEVPITAEDTTPAGIEAQTHLVFSKIAGSLKEYNLTLDDAVSVNVYLTDKKDFKAFNEAYVKHFNAPYPARTTVCVELLVDVLLEINLIASAVK</sequence>
<dbReference type="PANTHER" id="PTHR11803">
    <property type="entry name" value="2-IMINOBUTANOATE/2-IMINOPROPANOATE DEAMINASE RIDA"/>
    <property type="match status" value="1"/>
</dbReference>
<evidence type="ECO:0000256" key="1">
    <source>
        <dbReference type="ARBA" id="ARBA00010552"/>
    </source>
</evidence>
<dbReference type="EMBL" id="JADOBI010000016">
    <property type="protein sequence ID" value="MBF7982504.1"/>
    <property type="molecule type" value="Genomic_DNA"/>
</dbReference>
<dbReference type="SUPFAM" id="SSF55298">
    <property type="entry name" value="YjgF-like"/>
    <property type="match status" value="1"/>
</dbReference>
<dbReference type="Gene3D" id="3.30.1330.40">
    <property type="entry name" value="RutC-like"/>
    <property type="match status" value="1"/>
</dbReference>
<dbReference type="Proteomes" id="UP000636811">
    <property type="component" value="Unassembled WGS sequence"/>
</dbReference>
<reference evidence="2 3" key="1">
    <citation type="submission" date="2020-11" db="EMBL/GenBank/DDBJ databases">
        <title>Taxonomic investigation of Rahnella strains.</title>
        <authorList>
            <person name="Lee S.D."/>
        </authorList>
    </citation>
    <scope>NUCLEOTIDE SEQUENCE [LARGE SCALE GENOMIC DNA]</scope>
    <source>
        <strain evidence="2 3">SAP-17</strain>
    </source>
</reference>
<accession>A0ABS0ECI1</accession>
<proteinExistence type="inferred from homology"/>